<evidence type="ECO:0000313" key="2">
    <source>
        <dbReference type="EMBL" id="GAU98516.1"/>
    </source>
</evidence>
<gene>
    <name evidence="2" type="primary">RvY_09651</name>
    <name evidence="2" type="synonym">RvY_09651.2</name>
    <name evidence="2" type="ORF">RvY_09651-2</name>
</gene>
<evidence type="ECO:0000256" key="1">
    <source>
        <dbReference type="SAM" id="Phobius"/>
    </source>
</evidence>
<feature type="transmembrane region" description="Helical" evidence="1">
    <location>
        <begin position="79"/>
        <end position="96"/>
    </location>
</feature>
<keyword evidence="1" id="KW-0472">Membrane</keyword>
<evidence type="ECO:0000313" key="3">
    <source>
        <dbReference type="Proteomes" id="UP000186922"/>
    </source>
</evidence>
<keyword evidence="1" id="KW-0812">Transmembrane</keyword>
<name>A0A1D1VA53_RAMVA</name>
<dbReference type="AlphaFoldDB" id="A0A1D1VA53"/>
<keyword evidence="3" id="KW-1185">Reference proteome</keyword>
<sequence length="135" mass="16119">MTYNEKKACRIWRTMKRSRRRRTSLLLRVLQNVSTRTRNRPAHRKALSVLIPPTRRKEKSRYWSLMTDRRWKKDGKLEFMGSFSTTAPSLILLLLIQNSQLYEMGSLVYLNRVAMLSCYWTRRDYLPSSSETLSI</sequence>
<protein>
    <submittedName>
        <fullName evidence="2">Uncharacterized protein</fullName>
    </submittedName>
</protein>
<proteinExistence type="predicted"/>
<dbReference type="Proteomes" id="UP000186922">
    <property type="component" value="Unassembled WGS sequence"/>
</dbReference>
<dbReference type="EMBL" id="BDGG01000004">
    <property type="protein sequence ID" value="GAU98516.1"/>
    <property type="molecule type" value="Genomic_DNA"/>
</dbReference>
<comment type="caution">
    <text evidence="2">The sequence shown here is derived from an EMBL/GenBank/DDBJ whole genome shotgun (WGS) entry which is preliminary data.</text>
</comment>
<keyword evidence="1" id="KW-1133">Transmembrane helix</keyword>
<accession>A0A1D1VA53</accession>
<reference evidence="2 3" key="1">
    <citation type="journal article" date="2016" name="Nat. Commun.">
        <title>Extremotolerant tardigrade genome and improved radiotolerance of human cultured cells by tardigrade-unique protein.</title>
        <authorList>
            <person name="Hashimoto T."/>
            <person name="Horikawa D.D."/>
            <person name="Saito Y."/>
            <person name="Kuwahara H."/>
            <person name="Kozuka-Hata H."/>
            <person name="Shin-I T."/>
            <person name="Minakuchi Y."/>
            <person name="Ohishi K."/>
            <person name="Motoyama A."/>
            <person name="Aizu T."/>
            <person name="Enomoto A."/>
            <person name="Kondo K."/>
            <person name="Tanaka S."/>
            <person name="Hara Y."/>
            <person name="Koshikawa S."/>
            <person name="Sagara H."/>
            <person name="Miura T."/>
            <person name="Yokobori S."/>
            <person name="Miyagawa K."/>
            <person name="Suzuki Y."/>
            <person name="Kubo T."/>
            <person name="Oyama M."/>
            <person name="Kohara Y."/>
            <person name="Fujiyama A."/>
            <person name="Arakawa K."/>
            <person name="Katayama T."/>
            <person name="Toyoda A."/>
            <person name="Kunieda T."/>
        </authorList>
    </citation>
    <scope>NUCLEOTIDE SEQUENCE [LARGE SCALE GENOMIC DNA]</scope>
    <source>
        <strain evidence="2 3">YOKOZUNA-1</strain>
    </source>
</reference>
<organism evidence="2 3">
    <name type="scientific">Ramazzottius varieornatus</name>
    <name type="common">Water bear</name>
    <name type="synonym">Tardigrade</name>
    <dbReference type="NCBI Taxonomy" id="947166"/>
    <lineage>
        <taxon>Eukaryota</taxon>
        <taxon>Metazoa</taxon>
        <taxon>Ecdysozoa</taxon>
        <taxon>Tardigrada</taxon>
        <taxon>Eutardigrada</taxon>
        <taxon>Parachela</taxon>
        <taxon>Hypsibioidea</taxon>
        <taxon>Ramazzottiidae</taxon>
        <taxon>Ramazzottius</taxon>
    </lineage>
</organism>